<organism evidence="1 2">
    <name type="scientific">Paraburkholderia eburnea</name>
    <dbReference type="NCBI Taxonomy" id="1189126"/>
    <lineage>
        <taxon>Bacteria</taxon>
        <taxon>Pseudomonadati</taxon>
        <taxon>Pseudomonadota</taxon>
        <taxon>Betaproteobacteria</taxon>
        <taxon>Burkholderiales</taxon>
        <taxon>Burkholderiaceae</taxon>
        <taxon>Paraburkholderia</taxon>
    </lineage>
</organism>
<sequence length="205" mass="23085">MPNKKIFVQTNTTKDSVKDVSLKVLTFQELWDAYPTGNPYDNPEYEDQCAIRMSVMLHRLGVKMQSFSEKLVHPLAGQKSIGRIYLDGLPTATRADEFGEWLQLRPIAGLPKPQNVTGEDWESRVKGRTGIIMFRDYWARSLAEKNPTGGHIDLWNGSRLTVSSGRGLIGVIGRAIRVRSAHVPGTAWGYSNLGKAREILFWEIK</sequence>
<dbReference type="Gene3D" id="4.10.280.80">
    <property type="match status" value="1"/>
</dbReference>
<dbReference type="Gene3D" id="3.90.1720.80">
    <property type="match status" value="1"/>
</dbReference>
<name>A0A2S4M5X5_9BURK</name>
<comment type="caution">
    <text evidence="1">The sequence shown here is derived from an EMBL/GenBank/DDBJ whole genome shotgun (WGS) entry which is preliminary data.</text>
</comment>
<dbReference type="InterPro" id="IPR025562">
    <property type="entry name" value="Tae4"/>
</dbReference>
<keyword evidence="2" id="KW-1185">Reference proteome</keyword>
<evidence type="ECO:0000313" key="2">
    <source>
        <dbReference type="Proteomes" id="UP000237381"/>
    </source>
</evidence>
<dbReference type="RefSeq" id="WP_103705459.1">
    <property type="nucleotide sequence ID" value="NZ_PQGA01000009.1"/>
</dbReference>
<gene>
    <name evidence="1" type="ORF">B0G62_10921</name>
</gene>
<dbReference type="AlphaFoldDB" id="A0A2S4M5X5"/>
<dbReference type="Pfam" id="PF14113">
    <property type="entry name" value="Tae4"/>
    <property type="match status" value="1"/>
</dbReference>
<dbReference type="OrthoDB" id="1262040at2"/>
<accession>A0A2S4M5X5</accession>
<evidence type="ECO:0000313" key="1">
    <source>
        <dbReference type="EMBL" id="POR50113.1"/>
    </source>
</evidence>
<dbReference type="Proteomes" id="UP000237381">
    <property type="component" value="Unassembled WGS sequence"/>
</dbReference>
<dbReference type="EMBL" id="PQGA01000009">
    <property type="protein sequence ID" value="POR50113.1"/>
    <property type="molecule type" value="Genomic_DNA"/>
</dbReference>
<proteinExistence type="predicted"/>
<reference evidence="1 2" key="1">
    <citation type="submission" date="2018-01" db="EMBL/GenBank/DDBJ databases">
        <title>Genomic Encyclopedia of Type Strains, Phase III (KMG-III): the genomes of soil and plant-associated and newly described type strains.</title>
        <authorList>
            <person name="Whitman W."/>
        </authorList>
    </citation>
    <scope>NUCLEOTIDE SEQUENCE [LARGE SCALE GENOMIC DNA]</scope>
    <source>
        <strain evidence="1 2">JCM 18070</strain>
    </source>
</reference>
<protein>
    <submittedName>
        <fullName evidence="1">Type VI secretion system (T6SS) effector Tae4 (Amidase)</fullName>
    </submittedName>
</protein>